<evidence type="ECO:0000313" key="7">
    <source>
        <dbReference type="Proteomes" id="UP000261257"/>
    </source>
</evidence>
<reference evidence="7 8" key="2">
    <citation type="submission" date="2018-08" db="EMBL/GenBank/DDBJ databases">
        <title>A genome reference for cultivated species of the human gut microbiota.</title>
        <authorList>
            <person name="Zou Y."/>
            <person name="Xue W."/>
            <person name="Luo G."/>
        </authorList>
    </citation>
    <scope>NUCLEOTIDE SEQUENCE [LARGE SCALE GENOMIC DNA]</scope>
    <source>
        <strain evidence="5 7">TF05-11AC</strain>
        <strain evidence="4 8">TM09-12</strain>
    </source>
</reference>
<dbReference type="PANTHER" id="PTHR30345">
    <property type="entry name" value="RIBOSE-5-PHOSPHATE ISOMERASE B"/>
    <property type="match status" value="1"/>
</dbReference>
<reference evidence="3 6" key="1">
    <citation type="submission" date="2015-09" db="EMBL/GenBank/DDBJ databases">
        <authorList>
            <consortium name="Pathogen Informatics"/>
        </authorList>
    </citation>
    <scope>NUCLEOTIDE SEQUENCE [LARGE SCALE GENOMIC DNA]</scope>
    <source>
        <strain evidence="3 6">2789STDY5608850</strain>
    </source>
</reference>
<dbReference type="EMBL" id="QSSQ01000004">
    <property type="protein sequence ID" value="RGM07010.1"/>
    <property type="molecule type" value="Genomic_DNA"/>
</dbReference>
<dbReference type="AlphaFoldDB" id="A0A174FSH8"/>
<dbReference type="InterPro" id="IPR036569">
    <property type="entry name" value="RpiB_LacA_LacB_sf"/>
</dbReference>
<protein>
    <submittedName>
        <fullName evidence="3">Ribose 5-phosphate isomerase RpiB</fullName>
    </submittedName>
</protein>
<name>A0A174FSH8_9FIRM</name>
<accession>A0A174FSH8</accession>
<dbReference type="Proteomes" id="UP000263014">
    <property type="component" value="Unassembled WGS sequence"/>
</dbReference>
<dbReference type="Gene3D" id="3.40.1400.10">
    <property type="entry name" value="Sugar-phosphate isomerase, RpiB/LacA/LacB"/>
    <property type="match status" value="1"/>
</dbReference>
<dbReference type="Pfam" id="PF12408">
    <property type="entry name" value="DUF3666"/>
    <property type="match status" value="1"/>
</dbReference>
<proteinExistence type="inferred from homology"/>
<dbReference type="Proteomes" id="UP000261257">
    <property type="component" value="Unassembled WGS sequence"/>
</dbReference>
<comment type="similarity">
    <text evidence="1">Belongs to the LacAB/RpiB family.</text>
</comment>
<dbReference type="InterPro" id="IPR022133">
    <property type="entry name" value="Ribose_5_isomerase_C"/>
</dbReference>
<keyword evidence="3" id="KW-0413">Isomerase</keyword>
<evidence type="ECO:0000313" key="3">
    <source>
        <dbReference type="EMBL" id="CUO51549.1"/>
    </source>
</evidence>
<dbReference type="SUPFAM" id="SSF89623">
    <property type="entry name" value="Ribose/Galactose isomerase RpiB/AlsB"/>
    <property type="match status" value="1"/>
</dbReference>
<evidence type="ECO:0000313" key="5">
    <source>
        <dbReference type="EMBL" id="RGM07010.1"/>
    </source>
</evidence>
<dbReference type="EMBL" id="QSON01000009">
    <property type="protein sequence ID" value="RGJ01567.1"/>
    <property type="molecule type" value="Genomic_DNA"/>
</dbReference>
<dbReference type="RefSeq" id="WP_055656439.1">
    <property type="nucleotide sequence ID" value="NZ_CABIXC010000007.1"/>
</dbReference>
<dbReference type="GO" id="GO:0016861">
    <property type="term" value="F:intramolecular oxidoreductase activity, interconverting aldoses and ketoses"/>
    <property type="evidence" value="ECO:0007669"/>
    <property type="project" value="UniProtKB-ARBA"/>
</dbReference>
<evidence type="ECO:0000313" key="4">
    <source>
        <dbReference type="EMBL" id="RGJ01567.1"/>
    </source>
</evidence>
<gene>
    <name evidence="3" type="primary">rpiB_3</name>
    <name evidence="5" type="ORF">DXC39_08045</name>
    <name evidence="4" type="ORF">DXD79_19435</name>
    <name evidence="3" type="ORF">ERS852407_03065</name>
</gene>
<dbReference type="EMBL" id="CYZE01000007">
    <property type="protein sequence ID" value="CUO51549.1"/>
    <property type="molecule type" value="Genomic_DNA"/>
</dbReference>
<dbReference type="PANTHER" id="PTHR30345:SF6">
    <property type="entry name" value="RIBOSE 5-PHOSPHATE ISOMERASE"/>
    <property type="match status" value="1"/>
</dbReference>
<evidence type="ECO:0000313" key="6">
    <source>
        <dbReference type="Proteomes" id="UP000095651"/>
    </source>
</evidence>
<evidence type="ECO:0000259" key="2">
    <source>
        <dbReference type="Pfam" id="PF12408"/>
    </source>
</evidence>
<evidence type="ECO:0000256" key="1">
    <source>
        <dbReference type="ARBA" id="ARBA00008754"/>
    </source>
</evidence>
<dbReference type="GO" id="GO:0005975">
    <property type="term" value="P:carbohydrate metabolic process"/>
    <property type="evidence" value="ECO:0007669"/>
    <property type="project" value="InterPro"/>
</dbReference>
<evidence type="ECO:0000313" key="8">
    <source>
        <dbReference type="Proteomes" id="UP000263014"/>
    </source>
</evidence>
<dbReference type="NCBIfam" id="NF006753">
    <property type="entry name" value="PRK09273.1"/>
    <property type="match status" value="1"/>
</dbReference>
<dbReference type="Pfam" id="PF02502">
    <property type="entry name" value="LacAB_rpiB"/>
    <property type="match status" value="1"/>
</dbReference>
<dbReference type="InterPro" id="IPR003500">
    <property type="entry name" value="RpiB_LacA_LacB"/>
</dbReference>
<feature type="domain" description="Ribose-5-phosphate isomerase C-terminal" evidence="2">
    <location>
        <begin position="166"/>
        <end position="208"/>
    </location>
</feature>
<organism evidence="3 6">
    <name type="scientific">Hungatella hathewayi</name>
    <dbReference type="NCBI Taxonomy" id="154046"/>
    <lineage>
        <taxon>Bacteria</taxon>
        <taxon>Bacillati</taxon>
        <taxon>Bacillota</taxon>
        <taxon>Clostridia</taxon>
        <taxon>Lachnospirales</taxon>
        <taxon>Lachnospiraceae</taxon>
        <taxon>Hungatella</taxon>
    </lineage>
</organism>
<sequence length="210" mass="23538">MKIALINESSQVSKNRLIFETLKETVEPLGHEAFNYGMSEDDPDYAISYVEAGLLAAILLNSQTADFVITGCGTGEGACLASNIYPNVYCGYVKESADAFLFTQINSGNAISMPFAKDFGWCADLNLKYVFRELFSCRHGIGYPPERGAVQRQFRECFEMVKGQVSKDMMTVLKEVDRDILENTVSGKNFKSQYFVHTPDSEIRRYIALI</sequence>
<dbReference type="Proteomes" id="UP000095651">
    <property type="component" value="Unassembled WGS sequence"/>
</dbReference>